<dbReference type="PROSITE" id="PS51352">
    <property type="entry name" value="THIOREDOXIN_2"/>
    <property type="match status" value="1"/>
</dbReference>
<evidence type="ECO:0000256" key="3">
    <source>
        <dbReference type="ARBA" id="ARBA00022982"/>
    </source>
</evidence>
<evidence type="ECO:0000256" key="5">
    <source>
        <dbReference type="ARBA" id="ARBA00023284"/>
    </source>
</evidence>
<feature type="active site" description="Nucleophile" evidence="8">
    <location>
        <position position="37"/>
    </location>
</feature>
<feature type="site" description="Contributes to redox potential value" evidence="8">
    <location>
        <position position="35"/>
    </location>
</feature>
<dbReference type="InterPro" id="IPR036249">
    <property type="entry name" value="Thioredoxin-like_sf"/>
</dbReference>
<comment type="caution">
    <text evidence="11">The sequence shown here is derived from an EMBL/GenBank/DDBJ whole genome shotgun (WGS) entry which is preliminary data.</text>
</comment>
<dbReference type="InterPro" id="IPR005746">
    <property type="entry name" value="Thioredoxin"/>
</dbReference>
<evidence type="ECO:0000256" key="7">
    <source>
        <dbReference type="PIRNR" id="PIRNR000077"/>
    </source>
</evidence>
<dbReference type="NCBIfam" id="TIGR01068">
    <property type="entry name" value="thioredoxin"/>
    <property type="match status" value="1"/>
</dbReference>
<feature type="site" description="Contributes to redox potential value" evidence="8">
    <location>
        <position position="36"/>
    </location>
</feature>
<organism evidence="11 12">
    <name type="scientific">Devosia nanyangense</name>
    <dbReference type="NCBI Taxonomy" id="1228055"/>
    <lineage>
        <taxon>Bacteria</taxon>
        <taxon>Pseudomonadati</taxon>
        <taxon>Pseudomonadota</taxon>
        <taxon>Alphaproteobacteria</taxon>
        <taxon>Hyphomicrobiales</taxon>
        <taxon>Devosiaceae</taxon>
        <taxon>Devosia</taxon>
    </lineage>
</organism>
<keyword evidence="5 9" id="KW-0676">Redox-active center</keyword>
<accession>A0A933NWQ5</accession>
<dbReference type="InterPro" id="IPR017937">
    <property type="entry name" value="Thioredoxin_CS"/>
</dbReference>
<evidence type="ECO:0000313" key="12">
    <source>
        <dbReference type="Proteomes" id="UP000782610"/>
    </source>
</evidence>
<evidence type="ECO:0000256" key="8">
    <source>
        <dbReference type="PIRSR" id="PIRSR000077-1"/>
    </source>
</evidence>
<comment type="similarity">
    <text evidence="1 7">Belongs to the thioredoxin family.</text>
</comment>
<feature type="site" description="Deprotonates C-terminal active site Cys" evidence="8">
    <location>
        <position position="28"/>
    </location>
</feature>
<evidence type="ECO:0000256" key="4">
    <source>
        <dbReference type="ARBA" id="ARBA00023157"/>
    </source>
</evidence>
<sequence>MEEHLGHLVSDATFSSEVLNSKEPVLVDFWAEWCPPCKAMDPILDDLSVELAGRVKIVKLDVETNPSTVVTYNVRAMPTLIVFKDGAPVDMKVGAGQSRVQLVKWLESHA</sequence>
<evidence type="ECO:0000256" key="6">
    <source>
        <dbReference type="NCBIfam" id="TIGR01068"/>
    </source>
</evidence>
<feature type="domain" description="Thioredoxin" evidence="10">
    <location>
        <begin position="1"/>
        <end position="110"/>
    </location>
</feature>
<protein>
    <recommendedName>
        <fullName evidence="6 7">Thioredoxin</fullName>
    </recommendedName>
</protein>
<dbReference type="GO" id="GO:0045454">
    <property type="term" value="P:cell redox homeostasis"/>
    <property type="evidence" value="ECO:0007669"/>
    <property type="project" value="TreeGrafter"/>
</dbReference>
<keyword evidence="4 9" id="KW-1015">Disulfide bond</keyword>
<keyword evidence="2" id="KW-0813">Transport</keyword>
<evidence type="ECO:0000259" key="10">
    <source>
        <dbReference type="PROSITE" id="PS51352"/>
    </source>
</evidence>
<dbReference type="SUPFAM" id="SSF52833">
    <property type="entry name" value="Thioredoxin-like"/>
    <property type="match status" value="1"/>
</dbReference>
<proteinExistence type="inferred from homology"/>
<dbReference type="Gene3D" id="3.40.30.10">
    <property type="entry name" value="Glutaredoxin"/>
    <property type="match status" value="1"/>
</dbReference>
<gene>
    <name evidence="11" type="primary">trxA</name>
    <name evidence="11" type="ORF">HY834_00545</name>
</gene>
<dbReference type="InterPro" id="IPR013766">
    <property type="entry name" value="Thioredoxin_domain"/>
</dbReference>
<dbReference type="PRINTS" id="PR00421">
    <property type="entry name" value="THIOREDOXIN"/>
</dbReference>
<dbReference type="PANTHER" id="PTHR45663:SF11">
    <property type="entry name" value="GEO12009P1"/>
    <property type="match status" value="1"/>
</dbReference>
<dbReference type="AlphaFoldDB" id="A0A933NWQ5"/>
<dbReference type="FunFam" id="3.40.30.10:FF:000001">
    <property type="entry name" value="Thioredoxin"/>
    <property type="match status" value="1"/>
</dbReference>
<dbReference type="Pfam" id="PF00085">
    <property type="entry name" value="Thioredoxin"/>
    <property type="match status" value="1"/>
</dbReference>
<feature type="active site" description="Nucleophile" evidence="8">
    <location>
        <position position="34"/>
    </location>
</feature>
<dbReference type="GO" id="GO:0015035">
    <property type="term" value="F:protein-disulfide reductase activity"/>
    <property type="evidence" value="ECO:0007669"/>
    <property type="project" value="UniProtKB-UniRule"/>
</dbReference>
<keyword evidence="3" id="KW-0249">Electron transport</keyword>
<dbReference type="GO" id="GO:0005829">
    <property type="term" value="C:cytosol"/>
    <property type="evidence" value="ECO:0007669"/>
    <property type="project" value="TreeGrafter"/>
</dbReference>
<evidence type="ECO:0000256" key="2">
    <source>
        <dbReference type="ARBA" id="ARBA00022448"/>
    </source>
</evidence>
<dbReference type="PIRSF" id="PIRSF000077">
    <property type="entry name" value="Thioredoxin"/>
    <property type="match status" value="1"/>
</dbReference>
<dbReference type="PROSITE" id="PS00194">
    <property type="entry name" value="THIOREDOXIN_1"/>
    <property type="match status" value="1"/>
</dbReference>
<evidence type="ECO:0000256" key="1">
    <source>
        <dbReference type="ARBA" id="ARBA00008987"/>
    </source>
</evidence>
<feature type="disulfide bond" description="Redox-active" evidence="9">
    <location>
        <begin position="34"/>
        <end position="37"/>
    </location>
</feature>
<dbReference type="CDD" id="cd02947">
    <property type="entry name" value="TRX_family"/>
    <property type="match status" value="1"/>
</dbReference>
<evidence type="ECO:0000256" key="9">
    <source>
        <dbReference type="PIRSR" id="PIRSR000077-4"/>
    </source>
</evidence>
<name>A0A933NWQ5_9HYPH</name>
<evidence type="ECO:0000313" key="11">
    <source>
        <dbReference type="EMBL" id="MBI4920211.1"/>
    </source>
</evidence>
<dbReference type="Proteomes" id="UP000782610">
    <property type="component" value="Unassembled WGS sequence"/>
</dbReference>
<dbReference type="PANTHER" id="PTHR45663">
    <property type="entry name" value="GEO12009P1"/>
    <property type="match status" value="1"/>
</dbReference>
<dbReference type="EMBL" id="JACRAF010000003">
    <property type="protein sequence ID" value="MBI4920211.1"/>
    <property type="molecule type" value="Genomic_DNA"/>
</dbReference>
<reference evidence="11" key="1">
    <citation type="submission" date="2020-07" db="EMBL/GenBank/DDBJ databases">
        <title>Huge and variable diversity of episymbiotic CPR bacteria and DPANN archaea in groundwater ecosystems.</title>
        <authorList>
            <person name="He C.Y."/>
            <person name="Keren R."/>
            <person name="Whittaker M."/>
            <person name="Farag I.F."/>
            <person name="Doudna J."/>
            <person name="Cate J.H.D."/>
            <person name="Banfield J.F."/>
        </authorList>
    </citation>
    <scope>NUCLEOTIDE SEQUENCE</scope>
    <source>
        <strain evidence="11">NC_groundwater_1586_Pr3_B-0.1um_66_15</strain>
    </source>
</reference>